<dbReference type="PROSITE" id="PS51257">
    <property type="entry name" value="PROKAR_LIPOPROTEIN"/>
    <property type="match status" value="1"/>
</dbReference>
<dbReference type="OrthoDB" id="2139639at2759"/>
<reference evidence="2 3" key="1">
    <citation type="journal article" date="2019" name="Sci. Rep.">
        <title>Comparative genomics of chytrid fungi reveal insights into the obligate biotrophic and pathogenic lifestyle of Synchytrium endobioticum.</title>
        <authorList>
            <person name="van de Vossenberg B.T.L.H."/>
            <person name="Warris S."/>
            <person name="Nguyen H.D.T."/>
            <person name="van Gent-Pelzer M.P.E."/>
            <person name="Joly D.L."/>
            <person name="van de Geest H.C."/>
            <person name="Bonants P.J.M."/>
            <person name="Smith D.S."/>
            <person name="Levesque C.A."/>
            <person name="van der Lee T.A.J."/>
        </authorList>
    </citation>
    <scope>NUCLEOTIDE SEQUENCE [LARGE SCALE GENOMIC DNA]</scope>
    <source>
        <strain evidence="2 3">CBS 675.73</strain>
    </source>
</reference>
<dbReference type="EMBL" id="QEAP01000436">
    <property type="protein sequence ID" value="TPX66537.1"/>
    <property type="molecule type" value="Genomic_DNA"/>
</dbReference>
<keyword evidence="3" id="KW-1185">Reference proteome</keyword>
<name>A0A507ET62_9FUNG</name>
<sequence length="278" mass="30689">MHFKYLLFSAIPALVSCAGVPELEHLERRTAFADANRAASAPYKGTVKNYGGPVQPNIQVFLVFYGKARFQDKLKTFYNGIVHSAYFDWMSEYGVYRGSYVNAYQANTTASNTEPQNVAAAVIQKYKLERKLTANSYFAIHYGPEFDQATGNCKEYCAYHTPTTYNGITFSVGLMPDCSSKFYHPDPFSSLTCVASHELIESATDPTIEAWKAADGSGAELGDLCFNQCGKVKDDFGNTHVVQYEWSNAAAKDNSGKGCIITKPIKKVTTTSKAKKTK</sequence>
<feature type="signal peptide" evidence="1">
    <location>
        <begin position="1"/>
        <end position="17"/>
    </location>
</feature>
<evidence type="ECO:0000313" key="3">
    <source>
        <dbReference type="Proteomes" id="UP000320333"/>
    </source>
</evidence>
<proteinExistence type="predicted"/>
<evidence type="ECO:0000313" key="2">
    <source>
        <dbReference type="EMBL" id="TPX66537.1"/>
    </source>
</evidence>
<gene>
    <name evidence="2" type="ORF">CcCBS67573_g07785</name>
</gene>
<accession>A0A507ET62</accession>
<dbReference type="Proteomes" id="UP000320333">
    <property type="component" value="Unassembled WGS sequence"/>
</dbReference>
<dbReference type="AlphaFoldDB" id="A0A507ET62"/>
<keyword evidence="1" id="KW-0732">Signal</keyword>
<evidence type="ECO:0000256" key="1">
    <source>
        <dbReference type="SAM" id="SignalP"/>
    </source>
</evidence>
<feature type="chain" id="PRO_5021333266" evidence="1">
    <location>
        <begin position="18"/>
        <end position="278"/>
    </location>
</feature>
<protein>
    <submittedName>
        <fullName evidence="2">Uncharacterized protein</fullName>
    </submittedName>
</protein>
<comment type="caution">
    <text evidence="2">The sequence shown here is derived from an EMBL/GenBank/DDBJ whole genome shotgun (WGS) entry which is preliminary data.</text>
</comment>
<organism evidence="2 3">
    <name type="scientific">Chytriomyces confervae</name>
    <dbReference type="NCBI Taxonomy" id="246404"/>
    <lineage>
        <taxon>Eukaryota</taxon>
        <taxon>Fungi</taxon>
        <taxon>Fungi incertae sedis</taxon>
        <taxon>Chytridiomycota</taxon>
        <taxon>Chytridiomycota incertae sedis</taxon>
        <taxon>Chytridiomycetes</taxon>
        <taxon>Chytridiales</taxon>
        <taxon>Chytriomycetaceae</taxon>
        <taxon>Chytriomyces</taxon>
    </lineage>
</organism>